<keyword evidence="4" id="KW-1185">Reference proteome</keyword>
<feature type="transmembrane region" description="Helical" evidence="1">
    <location>
        <begin position="270"/>
        <end position="288"/>
    </location>
</feature>
<gene>
    <name evidence="3" type="ORF">L0665_10415</name>
</gene>
<comment type="caution">
    <text evidence="3">The sequence shown here is derived from an EMBL/GenBank/DDBJ whole genome shotgun (WGS) entry which is preliminary data.</text>
</comment>
<organism evidence="3 4">
    <name type="scientific">Methanogenium marinum</name>
    <dbReference type="NCBI Taxonomy" id="348610"/>
    <lineage>
        <taxon>Archaea</taxon>
        <taxon>Methanobacteriati</taxon>
        <taxon>Methanobacteriota</taxon>
        <taxon>Stenosarchaea group</taxon>
        <taxon>Methanomicrobia</taxon>
        <taxon>Methanomicrobiales</taxon>
        <taxon>Methanomicrobiaceae</taxon>
        <taxon>Methanogenium</taxon>
    </lineage>
</organism>
<dbReference type="InterPro" id="IPR025646">
    <property type="entry name" value="DUF4350"/>
</dbReference>
<dbReference type="Proteomes" id="UP001143747">
    <property type="component" value="Unassembled WGS sequence"/>
</dbReference>
<dbReference type="CDD" id="cd03143">
    <property type="entry name" value="A4_beta-galactosidase_middle_domain"/>
    <property type="match status" value="1"/>
</dbReference>
<feature type="transmembrane region" description="Helical" evidence="1">
    <location>
        <begin position="7"/>
        <end position="25"/>
    </location>
</feature>
<keyword evidence="1" id="KW-0472">Membrane</keyword>
<evidence type="ECO:0000256" key="1">
    <source>
        <dbReference type="SAM" id="Phobius"/>
    </source>
</evidence>
<accession>A0A9Q4KWF9</accession>
<keyword evidence="1" id="KW-1133">Transmembrane helix</keyword>
<keyword evidence="1" id="KW-0812">Transmembrane</keyword>
<evidence type="ECO:0000259" key="2">
    <source>
        <dbReference type="Pfam" id="PF14258"/>
    </source>
</evidence>
<dbReference type="RefSeq" id="WP_274925628.1">
    <property type="nucleotide sequence ID" value="NZ_JAKELO010000002.1"/>
</dbReference>
<evidence type="ECO:0000313" key="4">
    <source>
        <dbReference type="Proteomes" id="UP001143747"/>
    </source>
</evidence>
<reference evidence="3" key="1">
    <citation type="submission" date="2022-01" db="EMBL/GenBank/DDBJ databases">
        <title>Draft genome of Methanogenium marinum DSM 15558.</title>
        <authorList>
            <person name="Chen S.-C."/>
            <person name="You Y.-T."/>
        </authorList>
    </citation>
    <scope>NUCLEOTIDE SEQUENCE</scope>
    <source>
        <strain evidence="3">DSM 15558</strain>
    </source>
</reference>
<dbReference type="AlphaFoldDB" id="A0A9Q4KWF9"/>
<dbReference type="EMBL" id="JAKELO010000002">
    <property type="protein sequence ID" value="MDE4909021.1"/>
    <property type="molecule type" value="Genomic_DNA"/>
</dbReference>
<name>A0A9Q4KWF9_9EURY</name>
<protein>
    <submittedName>
        <fullName evidence="3">DUF4350 domain-containing protein</fullName>
    </submittedName>
</protein>
<proteinExistence type="predicted"/>
<sequence>MRQTTGNILVVAALVLAGIVILSYLSSTDAELSRYNNGWNGTTSFYDQLERSGSTAITSYPDLRRAPPDTLILVEPHDLHSDEDKDSIRQFVRNGGTLIVIAKNELANSILETAGSTIRIQDSALSSMDMEYDDPGMVIAYKAQEHNLLEDVESIALNQPSTLTGGEALLETSSISWIDINNNGIADGAEKLGKETVMAHEIIDKGEIIVLADSGILINSMDFTVSERDNTQLRTNIVTSSTPSYDTVTSQPFMAEGILQAVTGAKSTTVIKILAILLITGIICAAYARKIL</sequence>
<dbReference type="Pfam" id="PF14258">
    <property type="entry name" value="DUF4350"/>
    <property type="match status" value="1"/>
</dbReference>
<evidence type="ECO:0000313" key="3">
    <source>
        <dbReference type="EMBL" id="MDE4909021.1"/>
    </source>
</evidence>
<feature type="domain" description="DUF4350" evidence="2">
    <location>
        <begin position="35"/>
        <end position="233"/>
    </location>
</feature>